<dbReference type="InterPro" id="IPR010131">
    <property type="entry name" value="MdtP/NodT-like"/>
</dbReference>
<gene>
    <name evidence="2" type="ORF">B5D82_03385</name>
</gene>
<dbReference type="KEGG" id="cber:B5D82_03385"/>
<keyword evidence="3" id="KW-1185">Reference proteome</keyword>
<dbReference type="AlphaFoldDB" id="A0A222G6C6"/>
<sequence length="414" mass="46659">MKIFFQKNIGAVLCVSMSLAILINIQSVNAQTTSTSWLSMQINKHPDIIAAKEEMNAVFSNAEGNKQPLYNPELETGYEREGDANNYSIGINQTIDWWDKRETKEQQANFSLTQASKHFDFLVQEKTAQALQALITWQAAKKQAVIAQEQEKQLETLLDIVKDRQKAGDLGQVDAELTFLSLSQMLNVTAKVQVQLKQAEAQTKELLRDWTPDKEVIPAQGLTITNYQLSPQWLEQHPLVLAAKAQWQITRSDAQLALLETKADPTIGFNAGKNDRENVLGVTFSMPLNIRNNYSAQARAANQQAIAAEANFRSVMRKQRFAIQSSTDTLITYQKNYQRWQQLMDGRGKRSGDLLQKQWQSGDVSTTEYLLALQQRAEGLNAGIELQSQFQLSQIDWLLQVGQIKAATLQLSQL</sequence>
<protein>
    <submittedName>
        <fullName evidence="2">TolC family protein</fullName>
    </submittedName>
</protein>
<name>A0A222G6C6_9GAMM</name>
<dbReference type="SUPFAM" id="SSF56954">
    <property type="entry name" value="Outer membrane efflux proteins (OEP)"/>
    <property type="match status" value="1"/>
</dbReference>
<dbReference type="OrthoDB" id="5801460at2"/>
<dbReference type="RefSeq" id="WP_024592058.1">
    <property type="nucleotide sequence ID" value="NZ_CP020465.1"/>
</dbReference>
<dbReference type="PANTHER" id="PTHR30203">
    <property type="entry name" value="OUTER MEMBRANE CATION EFFLUX PROTEIN"/>
    <property type="match status" value="1"/>
</dbReference>
<proteinExistence type="predicted"/>
<organism evidence="2 3">
    <name type="scientific">Cognaticolwellia beringensis</name>
    <dbReference type="NCBI Taxonomy" id="1967665"/>
    <lineage>
        <taxon>Bacteria</taxon>
        <taxon>Pseudomonadati</taxon>
        <taxon>Pseudomonadota</taxon>
        <taxon>Gammaproteobacteria</taxon>
        <taxon>Alteromonadales</taxon>
        <taxon>Colwelliaceae</taxon>
        <taxon>Cognaticolwellia</taxon>
    </lineage>
</organism>
<dbReference type="EMBL" id="CP020465">
    <property type="protein sequence ID" value="ASP46904.1"/>
    <property type="molecule type" value="Genomic_DNA"/>
</dbReference>
<feature type="chain" id="PRO_5011262433" evidence="1">
    <location>
        <begin position="31"/>
        <end position="414"/>
    </location>
</feature>
<accession>A0A222G6C6</accession>
<dbReference type="GO" id="GO:0015562">
    <property type="term" value="F:efflux transmembrane transporter activity"/>
    <property type="evidence" value="ECO:0007669"/>
    <property type="project" value="InterPro"/>
</dbReference>
<evidence type="ECO:0000256" key="1">
    <source>
        <dbReference type="SAM" id="SignalP"/>
    </source>
</evidence>
<keyword evidence="1" id="KW-0732">Signal</keyword>
<reference evidence="2 3" key="1">
    <citation type="submission" date="2017-08" db="EMBL/GenBank/DDBJ databases">
        <title>Complete genome of Colwellia sp. NB097-1, a psychrophile bacterium ioslated from Bering Sea.</title>
        <authorList>
            <person name="Chen X."/>
        </authorList>
    </citation>
    <scope>NUCLEOTIDE SEQUENCE [LARGE SCALE GENOMIC DNA]</scope>
    <source>
        <strain evidence="2 3">NB097-1</strain>
    </source>
</reference>
<evidence type="ECO:0000313" key="2">
    <source>
        <dbReference type="EMBL" id="ASP46904.1"/>
    </source>
</evidence>
<evidence type="ECO:0000313" key="3">
    <source>
        <dbReference type="Proteomes" id="UP000202259"/>
    </source>
</evidence>
<dbReference type="Proteomes" id="UP000202259">
    <property type="component" value="Chromosome"/>
</dbReference>
<dbReference type="Gene3D" id="1.20.1600.10">
    <property type="entry name" value="Outer membrane efflux proteins (OEP)"/>
    <property type="match status" value="1"/>
</dbReference>
<dbReference type="PANTHER" id="PTHR30203:SF24">
    <property type="entry name" value="BLR4935 PROTEIN"/>
    <property type="match status" value="1"/>
</dbReference>
<feature type="signal peptide" evidence="1">
    <location>
        <begin position="1"/>
        <end position="30"/>
    </location>
</feature>